<dbReference type="GO" id="GO:0008380">
    <property type="term" value="P:RNA splicing"/>
    <property type="evidence" value="ECO:0007669"/>
    <property type="project" value="UniProtKB-KW"/>
</dbReference>
<keyword evidence="4" id="KW-0539">Nucleus</keyword>
<evidence type="ECO:0000256" key="5">
    <source>
        <dbReference type="SAM" id="MobiDB-lite"/>
    </source>
</evidence>
<proteinExistence type="predicted"/>
<sequence length="232" mass="24345">MSGLNFSLKRPLLGGPKGAKIAMPPKKPATAQETGAGAYSSSQLAARLDADTVLNASKLADFVAKNGRQFEGMTRDRNVGETPFKFLHDVSSLGYQFYAAKLRELEASNGTAAAPPPPLPPSALPAPPPLPSGPGPVALDMDEHRPSHTVVADARAYAIKRTLRSVLQAHGWHAVTLVADDWRRLDSAQRQEYLARCINSALGAGEKGGAKEGSQGGHQHGSGCGSGCGHKH</sequence>
<evidence type="ECO:0000256" key="3">
    <source>
        <dbReference type="ARBA" id="ARBA00023187"/>
    </source>
</evidence>
<dbReference type="Gene3D" id="1.10.10.790">
    <property type="entry name" value="Surp module"/>
    <property type="match status" value="1"/>
</dbReference>
<feature type="region of interest" description="Disordered" evidence="5">
    <location>
        <begin position="109"/>
        <end position="137"/>
    </location>
</feature>
<feature type="region of interest" description="Disordered" evidence="5">
    <location>
        <begin position="1"/>
        <end position="41"/>
    </location>
</feature>
<accession>A0A2J8AJZ4</accession>
<protein>
    <submittedName>
        <fullName evidence="7">SURP and G-patch domain-containing protein 1-like protein</fullName>
    </submittedName>
</protein>
<evidence type="ECO:0000313" key="7">
    <source>
        <dbReference type="EMBL" id="PNH12842.1"/>
    </source>
</evidence>
<dbReference type="SUPFAM" id="SSF109905">
    <property type="entry name" value="Surp module (SWAP domain)"/>
    <property type="match status" value="1"/>
</dbReference>
<dbReference type="OrthoDB" id="543889at2759"/>
<dbReference type="PANTHER" id="PTHR23340:SF0">
    <property type="entry name" value="SURP AND G-PATCH DOMAIN-CONTAINING PROTEIN 1 ISOFORM X1"/>
    <property type="match status" value="1"/>
</dbReference>
<evidence type="ECO:0000259" key="6">
    <source>
        <dbReference type="PROSITE" id="PS50128"/>
    </source>
</evidence>
<dbReference type="PANTHER" id="PTHR23340">
    <property type="entry name" value="ARGININE/SERINE RICH SPLICING FACTOR SF4/14"/>
    <property type="match status" value="1"/>
</dbReference>
<dbReference type="InterPro" id="IPR000061">
    <property type="entry name" value="Surp"/>
</dbReference>
<dbReference type="GO" id="GO:0005654">
    <property type="term" value="C:nucleoplasm"/>
    <property type="evidence" value="ECO:0007669"/>
    <property type="project" value="TreeGrafter"/>
</dbReference>
<dbReference type="InterPro" id="IPR040169">
    <property type="entry name" value="SUGP1/2"/>
</dbReference>
<gene>
    <name evidence="7" type="ORF">TSOC_000173</name>
</gene>
<feature type="domain" description="SURP motif" evidence="6">
    <location>
        <begin position="55"/>
        <end position="98"/>
    </location>
</feature>
<dbReference type="Pfam" id="PF01805">
    <property type="entry name" value="Surp"/>
    <property type="match status" value="1"/>
</dbReference>
<dbReference type="AlphaFoldDB" id="A0A2J8AJZ4"/>
<feature type="compositionally biased region" description="Pro residues" evidence="5">
    <location>
        <begin position="114"/>
        <end position="134"/>
    </location>
</feature>
<feature type="region of interest" description="Disordered" evidence="5">
    <location>
        <begin position="206"/>
        <end position="232"/>
    </location>
</feature>
<feature type="compositionally biased region" description="Gly residues" evidence="5">
    <location>
        <begin position="214"/>
        <end position="232"/>
    </location>
</feature>
<organism evidence="7 8">
    <name type="scientific">Tetrabaena socialis</name>
    <dbReference type="NCBI Taxonomy" id="47790"/>
    <lineage>
        <taxon>Eukaryota</taxon>
        <taxon>Viridiplantae</taxon>
        <taxon>Chlorophyta</taxon>
        <taxon>core chlorophytes</taxon>
        <taxon>Chlorophyceae</taxon>
        <taxon>CS clade</taxon>
        <taxon>Chlamydomonadales</taxon>
        <taxon>Tetrabaenaceae</taxon>
        <taxon>Tetrabaena</taxon>
    </lineage>
</organism>
<comment type="caution">
    <text evidence="7">The sequence shown here is derived from an EMBL/GenBank/DDBJ whole genome shotgun (WGS) entry which is preliminary data.</text>
</comment>
<dbReference type="SMART" id="SM00648">
    <property type="entry name" value="SWAP"/>
    <property type="match status" value="1"/>
</dbReference>
<keyword evidence="3" id="KW-0508">mRNA splicing</keyword>
<dbReference type="GO" id="GO:0006397">
    <property type="term" value="P:mRNA processing"/>
    <property type="evidence" value="ECO:0007669"/>
    <property type="project" value="UniProtKB-KW"/>
</dbReference>
<evidence type="ECO:0000256" key="4">
    <source>
        <dbReference type="ARBA" id="ARBA00023242"/>
    </source>
</evidence>
<comment type="subcellular location">
    <subcellularLocation>
        <location evidence="1">Nucleus</location>
    </subcellularLocation>
</comment>
<keyword evidence="2" id="KW-0507">mRNA processing</keyword>
<dbReference type="PROSITE" id="PS50128">
    <property type="entry name" value="SURP"/>
    <property type="match status" value="1"/>
</dbReference>
<keyword evidence="8" id="KW-1185">Reference proteome</keyword>
<dbReference type="EMBL" id="PGGS01000003">
    <property type="protein sequence ID" value="PNH12842.1"/>
    <property type="molecule type" value="Genomic_DNA"/>
</dbReference>
<name>A0A2J8AJZ4_9CHLO</name>
<reference evidence="7 8" key="1">
    <citation type="journal article" date="2017" name="Mol. Biol. Evol.">
        <title>The 4-celled Tetrabaena socialis nuclear genome reveals the essential components for genetic control of cell number at the origin of multicellularity in the volvocine lineage.</title>
        <authorList>
            <person name="Featherston J."/>
            <person name="Arakaki Y."/>
            <person name="Hanschen E.R."/>
            <person name="Ferris P.J."/>
            <person name="Michod R.E."/>
            <person name="Olson B.J.S.C."/>
            <person name="Nozaki H."/>
            <person name="Durand P.M."/>
        </authorList>
    </citation>
    <scope>NUCLEOTIDE SEQUENCE [LARGE SCALE GENOMIC DNA]</scope>
    <source>
        <strain evidence="7 8">NIES-571</strain>
    </source>
</reference>
<evidence type="ECO:0000256" key="1">
    <source>
        <dbReference type="ARBA" id="ARBA00004123"/>
    </source>
</evidence>
<evidence type="ECO:0000313" key="8">
    <source>
        <dbReference type="Proteomes" id="UP000236333"/>
    </source>
</evidence>
<dbReference type="GO" id="GO:0003723">
    <property type="term" value="F:RNA binding"/>
    <property type="evidence" value="ECO:0007669"/>
    <property type="project" value="InterPro"/>
</dbReference>
<dbReference type="InterPro" id="IPR035967">
    <property type="entry name" value="SWAP/Surp_sf"/>
</dbReference>
<dbReference type="Proteomes" id="UP000236333">
    <property type="component" value="Unassembled WGS sequence"/>
</dbReference>
<evidence type="ECO:0000256" key="2">
    <source>
        <dbReference type="ARBA" id="ARBA00022664"/>
    </source>
</evidence>